<dbReference type="EMBL" id="JZRB01000021">
    <property type="protein sequence ID" value="KJV33812.1"/>
    <property type="molecule type" value="Genomic_DNA"/>
</dbReference>
<name>A0A0F3KS66_9GAMM</name>
<dbReference type="PATRIC" id="fig|345309.4.peg.1467"/>
<dbReference type="Proteomes" id="UP000033651">
    <property type="component" value="Unassembled WGS sequence"/>
</dbReference>
<organism evidence="2 3">
    <name type="scientific">Luteibacter yeojuensis</name>
    <dbReference type="NCBI Taxonomy" id="345309"/>
    <lineage>
        <taxon>Bacteria</taxon>
        <taxon>Pseudomonadati</taxon>
        <taxon>Pseudomonadota</taxon>
        <taxon>Gammaproteobacteria</taxon>
        <taxon>Lysobacterales</taxon>
        <taxon>Rhodanobacteraceae</taxon>
        <taxon>Luteibacter</taxon>
    </lineage>
</organism>
<accession>A0A0F3KS66</accession>
<reference evidence="2 3" key="1">
    <citation type="submission" date="2015-03" db="EMBL/GenBank/DDBJ databases">
        <title>Draft genome sequence of Luteibacter yeojuensis strain SU11.</title>
        <authorList>
            <person name="Sulaiman J."/>
            <person name="Priya K."/>
            <person name="Chan K.-G."/>
        </authorList>
    </citation>
    <scope>NUCLEOTIDE SEQUENCE [LARGE SCALE GENOMIC DNA]</scope>
    <source>
        <strain evidence="2 3">SU11</strain>
    </source>
</reference>
<comment type="caution">
    <text evidence="2">The sequence shown here is derived from an EMBL/GenBank/DDBJ whole genome shotgun (WGS) entry which is preliminary data.</text>
</comment>
<protein>
    <submittedName>
        <fullName evidence="2">Uncharacterized protein</fullName>
    </submittedName>
</protein>
<feature type="signal peptide" evidence="1">
    <location>
        <begin position="1"/>
        <end position="22"/>
    </location>
</feature>
<evidence type="ECO:0000313" key="2">
    <source>
        <dbReference type="EMBL" id="KJV33812.1"/>
    </source>
</evidence>
<keyword evidence="1" id="KW-0732">Signal</keyword>
<keyword evidence="3" id="KW-1185">Reference proteome</keyword>
<gene>
    <name evidence="2" type="ORF">VI08_10645</name>
</gene>
<evidence type="ECO:0000256" key="1">
    <source>
        <dbReference type="SAM" id="SignalP"/>
    </source>
</evidence>
<feature type="chain" id="PRO_5002463500" evidence="1">
    <location>
        <begin position="23"/>
        <end position="136"/>
    </location>
</feature>
<dbReference type="AlphaFoldDB" id="A0A0F3KS66"/>
<proteinExistence type="predicted"/>
<dbReference type="RefSeq" id="WP_045829557.1">
    <property type="nucleotide sequence ID" value="NZ_JZRB01000021.1"/>
</dbReference>
<dbReference type="OrthoDB" id="9841076at2"/>
<sequence>MFKKPAACLALLLGITSMAAHAADTFKVDLSVSRQGVIVDQPSIQVAAGRDADLTITPPGAPGDKAIRLMVSVSAAEAGTVGLHMLVFDRVNGEWTLRAEPSVKAKLGSNVQLTIGTKGLARAASPIDLKVTVAAG</sequence>
<evidence type="ECO:0000313" key="3">
    <source>
        <dbReference type="Proteomes" id="UP000033651"/>
    </source>
</evidence>